<dbReference type="EMBL" id="JARQZJ010000038">
    <property type="protein sequence ID" value="KAK9876705.1"/>
    <property type="molecule type" value="Genomic_DNA"/>
</dbReference>
<accession>A0AAW1U706</accession>
<proteinExistence type="predicted"/>
<evidence type="ECO:0000313" key="1">
    <source>
        <dbReference type="EMBL" id="KAK9876705.1"/>
    </source>
</evidence>
<dbReference type="AlphaFoldDB" id="A0AAW1U706"/>
<gene>
    <name evidence="1" type="ORF">WA026_014945</name>
</gene>
<evidence type="ECO:0008006" key="3">
    <source>
        <dbReference type="Google" id="ProtNLM"/>
    </source>
</evidence>
<name>A0AAW1U706_9CUCU</name>
<reference evidence="1 2" key="1">
    <citation type="submission" date="2023-03" db="EMBL/GenBank/DDBJ databases">
        <title>Genome insight into feeding habits of ladybird beetles.</title>
        <authorList>
            <person name="Li H.-S."/>
            <person name="Huang Y.-H."/>
            <person name="Pang H."/>
        </authorList>
    </citation>
    <scope>NUCLEOTIDE SEQUENCE [LARGE SCALE GENOMIC DNA]</scope>
    <source>
        <strain evidence="1">SYSU_2023b</strain>
        <tissue evidence="1">Whole body</tissue>
    </source>
</reference>
<sequence length="130" mass="15636">DRIRGRVNLKVRIWLVFSLDMREGHKQNYKYEISREFRSKLDPYLYQVRDSGGSICVAEIASNNLETIRNLEGHTRWDHIWLPLSISKCLRIRMTYLDFYSLHALEEKVELVFSQNSEKCSWRKIETRKI</sequence>
<feature type="non-terminal residue" evidence="1">
    <location>
        <position position="1"/>
    </location>
</feature>
<dbReference type="Proteomes" id="UP001431783">
    <property type="component" value="Unassembled WGS sequence"/>
</dbReference>
<protein>
    <recommendedName>
        <fullName evidence="3">Maturase K</fullName>
    </recommendedName>
</protein>
<organism evidence="1 2">
    <name type="scientific">Henosepilachna vigintioctopunctata</name>
    <dbReference type="NCBI Taxonomy" id="420089"/>
    <lineage>
        <taxon>Eukaryota</taxon>
        <taxon>Metazoa</taxon>
        <taxon>Ecdysozoa</taxon>
        <taxon>Arthropoda</taxon>
        <taxon>Hexapoda</taxon>
        <taxon>Insecta</taxon>
        <taxon>Pterygota</taxon>
        <taxon>Neoptera</taxon>
        <taxon>Endopterygota</taxon>
        <taxon>Coleoptera</taxon>
        <taxon>Polyphaga</taxon>
        <taxon>Cucujiformia</taxon>
        <taxon>Coccinelloidea</taxon>
        <taxon>Coccinellidae</taxon>
        <taxon>Epilachninae</taxon>
        <taxon>Epilachnini</taxon>
        <taxon>Henosepilachna</taxon>
    </lineage>
</organism>
<keyword evidence="2" id="KW-1185">Reference proteome</keyword>
<evidence type="ECO:0000313" key="2">
    <source>
        <dbReference type="Proteomes" id="UP001431783"/>
    </source>
</evidence>
<comment type="caution">
    <text evidence="1">The sequence shown here is derived from an EMBL/GenBank/DDBJ whole genome shotgun (WGS) entry which is preliminary data.</text>
</comment>